<dbReference type="RefSeq" id="YP_009804608.1">
    <property type="nucleotide sequence ID" value="NC_048002.1"/>
</dbReference>
<feature type="region of interest" description="Disordered" evidence="1">
    <location>
        <begin position="41"/>
        <end position="102"/>
    </location>
</feature>
<name>A0A2Z5H4G4_9CAUD</name>
<feature type="compositionally biased region" description="Basic and acidic residues" evidence="1">
    <location>
        <begin position="61"/>
        <end position="70"/>
    </location>
</feature>
<evidence type="ECO:0000256" key="1">
    <source>
        <dbReference type="SAM" id="MobiDB-lite"/>
    </source>
</evidence>
<protein>
    <submittedName>
        <fullName evidence="2">Capsid assembly protein</fullName>
    </submittedName>
</protein>
<dbReference type="GeneID" id="54995202"/>
<evidence type="ECO:0000313" key="2">
    <source>
        <dbReference type="EMBL" id="AXC34578.1"/>
    </source>
</evidence>
<dbReference type="KEGG" id="vg:54995202"/>
<reference evidence="2" key="1">
    <citation type="submission" date="2018-05" db="EMBL/GenBank/DDBJ databases">
        <title>Genome sequence of Escherichia coli phage SRT7.</title>
        <authorList>
            <person name="Fan X."/>
            <person name="Zhao K."/>
            <person name="Song S."/>
            <person name="Zhao Z."/>
        </authorList>
    </citation>
    <scope>NUCLEOTIDE SEQUENCE [LARGE SCALE GENOMIC DNA]</scope>
</reference>
<dbReference type="EMBL" id="MH370477">
    <property type="protein sequence ID" value="AXC34578.1"/>
    <property type="molecule type" value="Genomic_DNA"/>
</dbReference>
<organism evidence="2 3">
    <name type="scientific">Escherichia phage SRT7</name>
    <dbReference type="NCBI Taxonomy" id="2268589"/>
    <lineage>
        <taxon>Viruses</taxon>
        <taxon>Duplodnaviria</taxon>
        <taxon>Heunggongvirae</taxon>
        <taxon>Uroviricota</taxon>
        <taxon>Caudoviricetes</taxon>
        <taxon>Autographivirales</taxon>
        <taxon>Autotranscriptaviridae</taxon>
        <taxon>Studiervirinae</taxon>
        <taxon>Foetvirus</taxon>
        <taxon>Foetvirus P1723</taxon>
        <taxon>Foetvirus SRT7</taxon>
    </lineage>
</organism>
<dbReference type="Proteomes" id="UP000252591">
    <property type="component" value="Segment"/>
</dbReference>
<proteinExistence type="predicted"/>
<dbReference type="Pfam" id="PF05396">
    <property type="entry name" value="Phage_T7_Capsid"/>
    <property type="match status" value="1"/>
</dbReference>
<keyword evidence="3" id="KW-1185">Reference proteome</keyword>
<dbReference type="InterPro" id="IPR008768">
    <property type="entry name" value="Gp9-like"/>
</dbReference>
<accession>A0A2Z5H4G4</accession>
<feature type="compositionally biased region" description="Polar residues" evidence="1">
    <location>
        <begin position="78"/>
        <end position="93"/>
    </location>
</feature>
<sequence>MAESNADVYASLGVNNAVMSSNNIEEHRQNMLEMDVAVRDGDDSIELDQNEPDLYQSGDKFASEADESRMQVRVNAENGETTVDGESTEQTPEGTDGEDGEFTPLGEVPSELVESSDLLGQHEEGFQEMVNQAAERGLPIESIARIQEEYQGDGLTDATYEELAAAGYSKAFVDSYIKGQEALVEGYVSQIRDLAGGAEQFDKLITHMETNDPDGFESLQEAIMRRDLGTVKALLNATGQSRAKRFGKPAERSVTTRATPSKAVTAKVEGFETQADMVKAMSDSRYRSDAKYRNEVAAKVAASNFHW</sequence>
<evidence type="ECO:0000313" key="3">
    <source>
        <dbReference type="Proteomes" id="UP000252591"/>
    </source>
</evidence>
<dbReference type="GO" id="GO:0019069">
    <property type="term" value="P:viral capsid assembly"/>
    <property type="evidence" value="ECO:0007669"/>
    <property type="project" value="InterPro"/>
</dbReference>